<feature type="compositionally biased region" description="Low complexity" evidence="1">
    <location>
        <begin position="45"/>
        <end position="55"/>
    </location>
</feature>
<name>A0ABT9N0I7_9ACTN</name>
<reference evidence="2 3" key="1">
    <citation type="submission" date="2023-07" db="EMBL/GenBank/DDBJ databases">
        <title>Sequencing the genomes of 1000 actinobacteria strains.</title>
        <authorList>
            <person name="Klenk H.-P."/>
        </authorList>
    </citation>
    <scope>NUCLEOTIDE SEQUENCE [LARGE SCALE GENOMIC DNA]</scope>
    <source>
        <strain evidence="2 3">DSM 44710</strain>
    </source>
</reference>
<evidence type="ECO:0000313" key="2">
    <source>
        <dbReference type="EMBL" id="MDP9797212.1"/>
    </source>
</evidence>
<dbReference type="EMBL" id="JAUSRA010000001">
    <property type="protein sequence ID" value="MDP9797212.1"/>
    <property type="molecule type" value="Genomic_DNA"/>
</dbReference>
<proteinExistence type="predicted"/>
<keyword evidence="3" id="KW-1185">Reference proteome</keyword>
<protein>
    <submittedName>
        <fullName evidence="2">Uncharacterized protein</fullName>
    </submittedName>
</protein>
<feature type="region of interest" description="Disordered" evidence="1">
    <location>
        <begin position="29"/>
        <end position="62"/>
    </location>
</feature>
<accession>A0ABT9N0I7</accession>
<organism evidence="2 3">
    <name type="scientific">Catenuloplanes nepalensis</name>
    <dbReference type="NCBI Taxonomy" id="587533"/>
    <lineage>
        <taxon>Bacteria</taxon>
        <taxon>Bacillati</taxon>
        <taxon>Actinomycetota</taxon>
        <taxon>Actinomycetes</taxon>
        <taxon>Micromonosporales</taxon>
        <taxon>Micromonosporaceae</taxon>
        <taxon>Catenuloplanes</taxon>
    </lineage>
</organism>
<gene>
    <name evidence="2" type="ORF">J2S43_005724</name>
</gene>
<evidence type="ECO:0000313" key="3">
    <source>
        <dbReference type="Proteomes" id="UP001240984"/>
    </source>
</evidence>
<comment type="caution">
    <text evidence="2">The sequence shown here is derived from an EMBL/GenBank/DDBJ whole genome shotgun (WGS) entry which is preliminary data.</text>
</comment>
<dbReference type="Proteomes" id="UP001240984">
    <property type="component" value="Unassembled WGS sequence"/>
</dbReference>
<evidence type="ECO:0000256" key="1">
    <source>
        <dbReference type="SAM" id="MobiDB-lite"/>
    </source>
</evidence>
<dbReference type="RefSeq" id="WP_306834377.1">
    <property type="nucleotide sequence ID" value="NZ_JAUSRA010000001.1"/>
</dbReference>
<sequence>MISHQAGGAGTDTIMLEIRDLLAGTRGGTPPSLWQFSAGPHRGRAGAASEPAPSAGEREGKA</sequence>